<evidence type="ECO:0000313" key="2">
    <source>
        <dbReference type="Proteomes" id="UP000265520"/>
    </source>
</evidence>
<reference evidence="1 2" key="1">
    <citation type="journal article" date="2018" name="Front. Plant Sci.">
        <title>Red Clover (Trifolium pratense) and Zigzag Clover (T. medium) - A Picture of Genomic Similarities and Differences.</title>
        <authorList>
            <person name="Dluhosova J."/>
            <person name="Istvanek J."/>
            <person name="Nedelnik J."/>
            <person name="Repkova J."/>
        </authorList>
    </citation>
    <scope>NUCLEOTIDE SEQUENCE [LARGE SCALE GENOMIC DNA]</scope>
    <source>
        <strain evidence="2">cv. 10/8</strain>
        <tissue evidence="1">Leaf</tissue>
    </source>
</reference>
<feature type="non-terminal residue" evidence="1">
    <location>
        <position position="40"/>
    </location>
</feature>
<sequence length="40" mass="4715">MEEFFKLLEKMEKLGFPVIDDLSKFFSHLIKKKGPVMALE</sequence>
<keyword evidence="2" id="KW-1185">Reference proteome</keyword>
<proteinExistence type="predicted"/>
<accession>A0A392UXL7</accession>
<dbReference type="AlphaFoldDB" id="A0A392UXL7"/>
<dbReference type="EMBL" id="LXQA011002588">
    <property type="protein sequence ID" value="MCI80756.1"/>
    <property type="molecule type" value="Genomic_DNA"/>
</dbReference>
<organism evidence="1 2">
    <name type="scientific">Trifolium medium</name>
    <dbReference type="NCBI Taxonomy" id="97028"/>
    <lineage>
        <taxon>Eukaryota</taxon>
        <taxon>Viridiplantae</taxon>
        <taxon>Streptophyta</taxon>
        <taxon>Embryophyta</taxon>
        <taxon>Tracheophyta</taxon>
        <taxon>Spermatophyta</taxon>
        <taxon>Magnoliopsida</taxon>
        <taxon>eudicotyledons</taxon>
        <taxon>Gunneridae</taxon>
        <taxon>Pentapetalae</taxon>
        <taxon>rosids</taxon>
        <taxon>fabids</taxon>
        <taxon>Fabales</taxon>
        <taxon>Fabaceae</taxon>
        <taxon>Papilionoideae</taxon>
        <taxon>50 kb inversion clade</taxon>
        <taxon>NPAAA clade</taxon>
        <taxon>Hologalegina</taxon>
        <taxon>IRL clade</taxon>
        <taxon>Trifolieae</taxon>
        <taxon>Trifolium</taxon>
    </lineage>
</organism>
<comment type="caution">
    <text evidence="1">The sequence shown here is derived from an EMBL/GenBank/DDBJ whole genome shotgun (WGS) entry which is preliminary data.</text>
</comment>
<protein>
    <submittedName>
        <fullName evidence="1">Pentatricopeptide repeat-containing protein</fullName>
    </submittedName>
</protein>
<name>A0A392UXL7_9FABA</name>
<dbReference type="Proteomes" id="UP000265520">
    <property type="component" value="Unassembled WGS sequence"/>
</dbReference>
<evidence type="ECO:0000313" key="1">
    <source>
        <dbReference type="EMBL" id="MCI80756.1"/>
    </source>
</evidence>